<sequence>MDSQVLQLQFPDNFDSVPELDHWRCLRCSTGFLQDGNVEIMSLRQAVEHEQTAAHQAKAAAHDPWGPPNTTWGDVRLQDFYSEMKVREKQQWVDQCPERILFWLKGVMAAERGEEVENMQVFLDELDKKREEYEKGLSEGWGSVSWNNNWGWGGGVKDEVEQWQLPEDGWVQAGPKRKRKGKRTSWDKQGGYNVQGGSDEIGARHPIGNSNVPSVARKFTQPQSANLVRKQKMNAFLKMPLDQKADKIQEMIHSLRT</sequence>
<organism evidence="2 3">
    <name type="scientific">Heterobasidion irregulare (strain TC 32-1)</name>
    <dbReference type="NCBI Taxonomy" id="747525"/>
    <lineage>
        <taxon>Eukaryota</taxon>
        <taxon>Fungi</taxon>
        <taxon>Dikarya</taxon>
        <taxon>Basidiomycota</taxon>
        <taxon>Agaricomycotina</taxon>
        <taxon>Agaricomycetes</taxon>
        <taxon>Russulales</taxon>
        <taxon>Bondarzewiaceae</taxon>
        <taxon>Heterobasidion</taxon>
        <taxon>Heterobasidion annosum species complex</taxon>
    </lineage>
</organism>
<dbReference type="Proteomes" id="UP000030671">
    <property type="component" value="Unassembled WGS sequence"/>
</dbReference>
<dbReference type="HOGENOM" id="CLU_100707_0_0_1"/>
<dbReference type="RefSeq" id="XP_009540914.1">
    <property type="nucleotide sequence ID" value="XM_009542619.1"/>
</dbReference>
<dbReference type="eggNOG" id="ENOG502SZF8">
    <property type="taxonomic scope" value="Eukaryota"/>
</dbReference>
<keyword evidence="3" id="KW-1185">Reference proteome</keyword>
<dbReference type="EMBL" id="KI925454">
    <property type="protein sequence ID" value="ETW86954.1"/>
    <property type="molecule type" value="Genomic_DNA"/>
</dbReference>
<dbReference type="AlphaFoldDB" id="W4KMM3"/>
<dbReference type="InParanoid" id="W4KMM3"/>
<dbReference type="STRING" id="747525.W4KMM3"/>
<feature type="region of interest" description="Disordered" evidence="1">
    <location>
        <begin position="174"/>
        <end position="214"/>
    </location>
</feature>
<evidence type="ECO:0000256" key="1">
    <source>
        <dbReference type="SAM" id="MobiDB-lite"/>
    </source>
</evidence>
<evidence type="ECO:0000313" key="3">
    <source>
        <dbReference type="Proteomes" id="UP000030671"/>
    </source>
</evidence>
<protein>
    <submittedName>
        <fullName evidence="2">Uncharacterized protein</fullName>
    </submittedName>
</protein>
<proteinExistence type="predicted"/>
<evidence type="ECO:0000313" key="2">
    <source>
        <dbReference type="EMBL" id="ETW86954.1"/>
    </source>
</evidence>
<accession>W4KMM3</accession>
<gene>
    <name evidence="2" type="ORF">HETIRDRAFT_406786</name>
</gene>
<dbReference type="GeneID" id="20672543"/>
<reference evidence="2 3" key="1">
    <citation type="journal article" date="2012" name="New Phytol.">
        <title>Insight into trade-off between wood decay and parasitism from the genome of a fungal forest pathogen.</title>
        <authorList>
            <person name="Olson A."/>
            <person name="Aerts A."/>
            <person name="Asiegbu F."/>
            <person name="Belbahri L."/>
            <person name="Bouzid O."/>
            <person name="Broberg A."/>
            <person name="Canback B."/>
            <person name="Coutinho P.M."/>
            <person name="Cullen D."/>
            <person name="Dalman K."/>
            <person name="Deflorio G."/>
            <person name="van Diepen L.T."/>
            <person name="Dunand C."/>
            <person name="Duplessis S."/>
            <person name="Durling M."/>
            <person name="Gonthier P."/>
            <person name="Grimwood J."/>
            <person name="Fossdal C.G."/>
            <person name="Hansson D."/>
            <person name="Henrissat B."/>
            <person name="Hietala A."/>
            <person name="Himmelstrand K."/>
            <person name="Hoffmeister D."/>
            <person name="Hogberg N."/>
            <person name="James T.Y."/>
            <person name="Karlsson M."/>
            <person name="Kohler A."/>
            <person name="Kues U."/>
            <person name="Lee Y.H."/>
            <person name="Lin Y.C."/>
            <person name="Lind M."/>
            <person name="Lindquist E."/>
            <person name="Lombard V."/>
            <person name="Lucas S."/>
            <person name="Lunden K."/>
            <person name="Morin E."/>
            <person name="Murat C."/>
            <person name="Park J."/>
            <person name="Raffaello T."/>
            <person name="Rouze P."/>
            <person name="Salamov A."/>
            <person name="Schmutz J."/>
            <person name="Solheim H."/>
            <person name="Stahlberg J."/>
            <person name="Velez H."/>
            <person name="de Vries R.P."/>
            <person name="Wiebenga A."/>
            <person name="Woodward S."/>
            <person name="Yakovlev I."/>
            <person name="Garbelotto M."/>
            <person name="Martin F."/>
            <person name="Grigoriev I.V."/>
            <person name="Stenlid J."/>
        </authorList>
    </citation>
    <scope>NUCLEOTIDE SEQUENCE [LARGE SCALE GENOMIC DNA]</scope>
    <source>
        <strain evidence="2 3">TC 32-1</strain>
    </source>
</reference>
<dbReference type="OrthoDB" id="10251155at2759"/>
<dbReference type="KEGG" id="hir:HETIRDRAFT_406786"/>
<name>W4KMM3_HETIT</name>